<keyword evidence="6" id="KW-0175">Coiled coil</keyword>
<dbReference type="PROSITE" id="PS00397">
    <property type="entry name" value="RECOMBINASES_1"/>
    <property type="match status" value="1"/>
</dbReference>
<dbReference type="Pfam" id="PF13408">
    <property type="entry name" value="Zn_ribbon_recom"/>
    <property type="match status" value="1"/>
</dbReference>
<reference evidence="9 10" key="1">
    <citation type="submission" date="2020-08" db="EMBL/GenBank/DDBJ databases">
        <title>Genomic Encyclopedia of Type Strains, Phase IV (KMG-IV): sequencing the most valuable type-strain genomes for metagenomic binning, comparative biology and taxonomic classification.</title>
        <authorList>
            <person name="Goeker M."/>
        </authorList>
    </citation>
    <scope>NUCLEOTIDE SEQUENCE [LARGE SCALE GENOMIC DNA]</scope>
    <source>
        <strain evidence="9 10">DSM 103526</strain>
    </source>
</reference>
<dbReference type="Pfam" id="PF00239">
    <property type="entry name" value="Resolvase"/>
    <property type="match status" value="1"/>
</dbReference>
<proteinExistence type="predicted"/>
<dbReference type="EMBL" id="JACHEN010000033">
    <property type="protein sequence ID" value="MBB6218100.1"/>
    <property type="molecule type" value="Genomic_DNA"/>
</dbReference>
<organism evidence="9 10">
    <name type="scientific">Anaerosolibacter carboniphilus</name>
    <dbReference type="NCBI Taxonomy" id="1417629"/>
    <lineage>
        <taxon>Bacteria</taxon>
        <taxon>Bacillati</taxon>
        <taxon>Bacillota</taxon>
        <taxon>Clostridia</taxon>
        <taxon>Peptostreptococcales</taxon>
        <taxon>Thermotaleaceae</taxon>
        <taxon>Anaerosolibacter</taxon>
    </lineage>
</organism>
<dbReference type="Pfam" id="PF07508">
    <property type="entry name" value="Recombinase"/>
    <property type="match status" value="1"/>
</dbReference>
<feature type="active site" description="O-(5'-phospho-DNA)-serine intermediate" evidence="4 5">
    <location>
        <position position="11"/>
    </location>
</feature>
<dbReference type="RefSeq" id="WP_184312603.1">
    <property type="nucleotide sequence ID" value="NZ_JACHEN010000033.1"/>
</dbReference>
<accession>A0A841L1Q5</accession>
<evidence type="ECO:0000256" key="3">
    <source>
        <dbReference type="ARBA" id="ARBA00023172"/>
    </source>
</evidence>
<feature type="coiled-coil region" evidence="6">
    <location>
        <begin position="347"/>
        <end position="429"/>
    </location>
</feature>
<dbReference type="SMART" id="SM00857">
    <property type="entry name" value="Resolvase"/>
    <property type="match status" value="1"/>
</dbReference>
<dbReference type="InterPro" id="IPR011109">
    <property type="entry name" value="DNA_bind_recombinase_dom"/>
</dbReference>
<evidence type="ECO:0000313" key="9">
    <source>
        <dbReference type="EMBL" id="MBB6218100.1"/>
    </source>
</evidence>
<evidence type="ECO:0000256" key="5">
    <source>
        <dbReference type="PROSITE-ProRule" id="PRU10137"/>
    </source>
</evidence>
<dbReference type="InterPro" id="IPR006119">
    <property type="entry name" value="Resolv_N"/>
</dbReference>
<dbReference type="PANTHER" id="PTHR30461">
    <property type="entry name" value="DNA-INVERTASE FROM LAMBDOID PROPHAGE"/>
    <property type="match status" value="1"/>
</dbReference>
<dbReference type="InterPro" id="IPR038109">
    <property type="entry name" value="DNA_bind_recomb_sf"/>
</dbReference>
<dbReference type="InterPro" id="IPR025827">
    <property type="entry name" value="Zn_ribbon_recom_dom"/>
</dbReference>
<dbReference type="Gene3D" id="3.40.50.1390">
    <property type="entry name" value="Resolvase, N-terminal catalytic domain"/>
    <property type="match status" value="1"/>
</dbReference>
<dbReference type="AlphaFoldDB" id="A0A841L1Q5"/>
<evidence type="ECO:0000259" key="8">
    <source>
        <dbReference type="PROSITE" id="PS51737"/>
    </source>
</evidence>
<dbReference type="CDD" id="cd03768">
    <property type="entry name" value="SR_ResInv"/>
    <property type="match status" value="1"/>
</dbReference>
<evidence type="ECO:0000259" key="7">
    <source>
        <dbReference type="PROSITE" id="PS51736"/>
    </source>
</evidence>
<dbReference type="PANTHER" id="PTHR30461:SF23">
    <property type="entry name" value="DNA RECOMBINASE-RELATED"/>
    <property type="match status" value="1"/>
</dbReference>
<feature type="domain" description="Recombinase" evidence="8">
    <location>
        <begin position="158"/>
        <end position="262"/>
    </location>
</feature>
<protein>
    <submittedName>
        <fullName evidence="9">Site-specific DNA recombinase</fullName>
    </submittedName>
</protein>
<dbReference type="SUPFAM" id="SSF53041">
    <property type="entry name" value="Resolvase-like"/>
    <property type="match status" value="1"/>
</dbReference>
<dbReference type="GO" id="GO:0003677">
    <property type="term" value="F:DNA binding"/>
    <property type="evidence" value="ECO:0007669"/>
    <property type="project" value="UniProtKB-KW"/>
</dbReference>
<gene>
    <name evidence="9" type="ORF">HNQ80_004240</name>
</gene>
<sequence length="482" mass="56005">MKKVAIYIRVSTQEQAKEGFSIAAQRDKLIAYCKAKSWNIYDIYIDDGYTGTNIDRPAINQLLDHLNAFDIVLVYKLDRLSRSQKDVLYLVEDKFLNNNVDFVSILESFDTSTPFGRAMLGILAVFAQLERETIIERTKLGKERRAKEGLWRGGGNIPIGYDFIDDQLIINEYDAMQVKEIFRLYSEGLGFNKIAVTLNKKGYKTTNNTKWSSSQVSRTLRNSTYVGLIEYNGEFYPGSHEPIIDKALFDKVADILSNNKNNKSNSKSKVNYLLKGMLWCGYCGTRIKGNWSSKGAGGPKYYHYVCYSKLKRPLHMVKDPNCPSKSWKMETLDGEVVEQLMQLPLNRDKIIQKYEENKQSIKTYEDKFLLEQQLSEIDKQINRLMDLYQDGKIPANKISERIDKLYQDKKKIERNLEELNSHIIEENNHDISLDEILELLGNFELIWAEATFEERRIILRDFIKKIIVTDKPKIEWNNKNLN</sequence>
<keyword evidence="2" id="KW-0238">DNA-binding</keyword>
<keyword evidence="1" id="KW-0229">DNA integration</keyword>
<keyword evidence="3" id="KW-0233">DNA recombination</keyword>
<dbReference type="GO" id="GO:0015074">
    <property type="term" value="P:DNA integration"/>
    <property type="evidence" value="ECO:0007669"/>
    <property type="project" value="UniProtKB-KW"/>
</dbReference>
<dbReference type="Proteomes" id="UP000579281">
    <property type="component" value="Unassembled WGS sequence"/>
</dbReference>
<evidence type="ECO:0000256" key="2">
    <source>
        <dbReference type="ARBA" id="ARBA00023125"/>
    </source>
</evidence>
<dbReference type="GO" id="GO:0000150">
    <property type="term" value="F:DNA strand exchange activity"/>
    <property type="evidence" value="ECO:0007669"/>
    <property type="project" value="InterPro"/>
</dbReference>
<dbReference type="PROSITE" id="PS51737">
    <property type="entry name" value="RECOMBINASE_DNA_BIND"/>
    <property type="match status" value="1"/>
</dbReference>
<dbReference type="InterPro" id="IPR006118">
    <property type="entry name" value="Recombinase_CS"/>
</dbReference>
<keyword evidence="10" id="KW-1185">Reference proteome</keyword>
<comment type="caution">
    <text evidence="9">The sequence shown here is derived from an EMBL/GenBank/DDBJ whole genome shotgun (WGS) entry which is preliminary data.</text>
</comment>
<dbReference type="PROSITE" id="PS51736">
    <property type="entry name" value="RECOMBINASES_3"/>
    <property type="match status" value="1"/>
</dbReference>
<evidence type="ECO:0000256" key="4">
    <source>
        <dbReference type="PIRSR" id="PIRSR606118-50"/>
    </source>
</evidence>
<feature type="domain" description="Resolvase/invertase-type recombinase catalytic" evidence="7">
    <location>
        <begin position="3"/>
        <end position="149"/>
    </location>
</feature>
<dbReference type="InterPro" id="IPR036162">
    <property type="entry name" value="Resolvase-like_N_sf"/>
</dbReference>
<dbReference type="Gene3D" id="3.90.1750.20">
    <property type="entry name" value="Putative Large Serine Recombinase, Chain B, Domain 2"/>
    <property type="match status" value="1"/>
</dbReference>
<evidence type="ECO:0000313" key="10">
    <source>
        <dbReference type="Proteomes" id="UP000579281"/>
    </source>
</evidence>
<dbReference type="InterPro" id="IPR050639">
    <property type="entry name" value="SSR_resolvase"/>
</dbReference>
<evidence type="ECO:0000256" key="1">
    <source>
        <dbReference type="ARBA" id="ARBA00022908"/>
    </source>
</evidence>
<name>A0A841L1Q5_9FIRM</name>
<evidence type="ECO:0000256" key="6">
    <source>
        <dbReference type="SAM" id="Coils"/>
    </source>
</evidence>